<dbReference type="Gene3D" id="3.40.710.10">
    <property type="entry name" value="DD-peptidase/beta-lactamase superfamily"/>
    <property type="match status" value="1"/>
</dbReference>
<feature type="domain" description="Beta-lactamase-related" evidence="2">
    <location>
        <begin position="87"/>
        <end position="348"/>
    </location>
</feature>
<evidence type="ECO:0000313" key="3">
    <source>
        <dbReference type="EMBL" id="RMB62900.1"/>
    </source>
</evidence>
<dbReference type="PANTHER" id="PTHR46825">
    <property type="entry name" value="D-ALANYL-D-ALANINE-CARBOXYPEPTIDASE/ENDOPEPTIDASE AMPH"/>
    <property type="match status" value="1"/>
</dbReference>
<dbReference type="InterPro" id="IPR001466">
    <property type="entry name" value="Beta-lactam-related"/>
</dbReference>
<dbReference type="SUPFAM" id="SSF56601">
    <property type="entry name" value="beta-lactamase/transpeptidase-like"/>
    <property type="match status" value="1"/>
</dbReference>
<keyword evidence="4" id="KW-1185">Reference proteome</keyword>
<dbReference type="InterPro" id="IPR012338">
    <property type="entry name" value="Beta-lactam/transpept-like"/>
</dbReference>
<dbReference type="AlphaFoldDB" id="A0A3M0GDU9"/>
<reference evidence="3 4" key="1">
    <citation type="submission" date="2018-10" db="EMBL/GenBank/DDBJ databases">
        <title>Dokdonia luteus sp. nov., isolated from sea water.</title>
        <authorList>
            <person name="Zhou L.Y."/>
            <person name="Du Z.J."/>
        </authorList>
    </citation>
    <scope>NUCLEOTIDE SEQUENCE [LARGE SCALE GENOMIC DNA]</scope>
    <source>
        <strain evidence="3 4">SH27</strain>
    </source>
</reference>
<accession>A0A3M0GDU9</accession>
<gene>
    <name evidence="3" type="ORF">EAX61_04820</name>
</gene>
<feature type="chain" id="PRO_5018176489" evidence="1">
    <location>
        <begin position="22"/>
        <end position="369"/>
    </location>
</feature>
<evidence type="ECO:0000313" key="4">
    <source>
        <dbReference type="Proteomes" id="UP000281985"/>
    </source>
</evidence>
<dbReference type="OrthoDB" id="9793489at2"/>
<dbReference type="Proteomes" id="UP000281985">
    <property type="component" value="Unassembled WGS sequence"/>
</dbReference>
<keyword evidence="1" id="KW-0732">Signal</keyword>
<dbReference type="PROSITE" id="PS51257">
    <property type="entry name" value="PROKAR_LIPOPROTEIN"/>
    <property type="match status" value="1"/>
</dbReference>
<dbReference type="EMBL" id="REFV01000003">
    <property type="protein sequence ID" value="RMB62900.1"/>
    <property type="molecule type" value="Genomic_DNA"/>
</dbReference>
<dbReference type="PANTHER" id="PTHR46825:SF8">
    <property type="entry name" value="BETA-LACTAMASE-RELATED"/>
    <property type="match status" value="1"/>
</dbReference>
<proteinExistence type="predicted"/>
<protein>
    <submittedName>
        <fullName evidence="3">Class C beta-lactamase-related serine hydrolase</fullName>
    </submittedName>
</protein>
<sequence length="369" mass="40630">MKIVYTLILSAFTLFSCQAQTSEAVNGFDTTQFPSEAISLKVYEQTKRFPNNTQISFAFLNEGQETFVDVKRDNDTLSVIAHKPYAYEIGSVTKVFTSTLLAQAITEGRVSLKESITNHYNAPFSGNIEISFEQLANHTSGLPRLPSNIFNAQGFEVNNPYKIYDKASLDSYLADQLELENKSGTTYGYSNLGAGLLGQTLAQVYDTPYKKLISEKIFKVFGMKQSTFGNVNVEQFLVSGLDKDGQSVSFWDMDAMAPAGAIISTTEDLSLFVKAHFAGGNDALALSRKRTHTINNNMDIALGWHIIKAQSGQKFYWHNGATGGFTSSLAMDVDTRVAIALLSNISGLSPESGKVDQLCFNLMRLLKEE</sequence>
<name>A0A3M0GDU9_9FLAO</name>
<dbReference type="RefSeq" id="WP_121916534.1">
    <property type="nucleotide sequence ID" value="NZ_REFV01000003.1"/>
</dbReference>
<dbReference type="GO" id="GO:0016787">
    <property type="term" value="F:hydrolase activity"/>
    <property type="evidence" value="ECO:0007669"/>
    <property type="project" value="UniProtKB-KW"/>
</dbReference>
<comment type="caution">
    <text evidence="3">The sequence shown here is derived from an EMBL/GenBank/DDBJ whole genome shotgun (WGS) entry which is preliminary data.</text>
</comment>
<dbReference type="Pfam" id="PF00144">
    <property type="entry name" value="Beta-lactamase"/>
    <property type="match status" value="1"/>
</dbReference>
<keyword evidence="3" id="KW-0378">Hydrolase</keyword>
<organism evidence="3 4">
    <name type="scientific">Dokdonia sinensis</name>
    <dbReference type="NCBI Taxonomy" id="2479847"/>
    <lineage>
        <taxon>Bacteria</taxon>
        <taxon>Pseudomonadati</taxon>
        <taxon>Bacteroidota</taxon>
        <taxon>Flavobacteriia</taxon>
        <taxon>Flavobacteriales</taxon>
        <taxon>Flavobacteriaceae</taxon>
        <taxon>Dokdonia</taxon>
    </lineage>
</organism>
<evidence type="ECO:0000259" key="2">
    <source>
        <dbReference type="Pfam" id="PF00144"/>
    </source>
</evidence>
<evidence type="ECO:0000256" key="1">
    <source>
        <dbReference type="SAM" id="SignalP"/>
    </source>
</evidence>
<feature type="signal peptide" evidence="1">
    <location>
        <begin position="1"/>
        <end position="21"/>
    </location>
</feature>
<dbReference type="InterPro" id="IPR050491">
    <property type="entry name" value="AmpC-like"/>
</dbReference>